<dbReference type="InterPro" id="IPR029151">
    <property type="entry name" value="Sensor-like_sf"/>
</dbReference>
<dbReference type="Pfam" id="PF02743">
    <property type="entry name" value="dCache_1"/>
    <property type="match status" value="1"/>
</dbReference>
<keyword evidence="6" id="KW-0808">Transferase</keyword>
<dbReference type="SUPFAM" id="SSF55874">
    <property type="entry name" value="ATPase domain of HSP90 chaperone/DNA topoisomerase II/histidine kinase"/>
    <property type="match status" value="1"/>
</dbReference>
<dbReference type="InterPro" id="IPR005467">
    <property type="entry name" value="His_kinase_dom"/>
</dbReference>
<evidence type="ECO:0000313" key="18">
    <source>
        <dbReference type="Proteomes" id="UP000480929"/>
    </source>
</evidence>
<keyword evidence="4" id="KW-1003">Cell membrane</keyword>
<evidence type="ECO:0000256" key="8">
    <source>
        <dbReference type="ARBA" id="ARBA00022777"/>
    </source>
</evidence>
<dbReference type="Pfam" id="PF02518">
    <property type="entry name" value="HATPase_c"/>
    <property type="match status" value="1"/>
</dbReference>
<keyword evidence="11 12" id="KW-0472">Membrane</keyword>
<evidence type="ECO:0000256" key="4">
    <source>
        <dbReference type="ARBA" id="ARBA00022475"/>
    </source>
</evidence>
<protein>
    <recommendedName>
        <fullName evidence="3">histidine kinase</fullName>
        <ecNumber evidence="3">2.7.13.3</ecNumber>
    </recommendedName>
</protein>
<evidence type="ECO:0000259" key="14">
    <source>
        <dbReference type="PROSITE" id="PS50885"/>
    </source>
</evidence>
<feature type="domain" description="Histidine kinase" evidence="13">
    <location>
        <begin position="460"/>
        <end position="563"/>
    </location>
</feature>
<evidence type="ECO:0000259" key="13">
    <source>
        <dbReference type="PROSITE" id="PS50109"/>
    </source>
</evidence>
<dbReference type="CDD" id="cd06225">
    <property type="entry name" value="HAMP"/>
    <property type="match status" value="1"/>
</dbReference>
<comment type="caution">
    <text evidence="15">The sequence shown here is derived from an EMBL/GenBank/DDBJ whole genome shotgun (WGS) entry which is preliminary data.</text>
</comment>
<keyword evidence="7 12" id="KW-0812">Transmembrane</keyword>
<dbReference type="GO" id="GO:0000155">
    <property type="term" value="F:phosphorelay sensor kinase activity"/>
    <property type="evidence" value="ECO:0007669"/>
    <property type="project" value="InterPro"/>
</dbReference>
<dbReference type="EC" id="2.7.13.3" evidence="3"/>
<reference evidence="17 18" key="1">
    <citation type="journal article" date="2019" name="Nat. Med.">
        <title>A library of human gut bacterial isolates paired with longitudinal multiomics data enables mechanistic microbiome research.</title>
        <authorList>
            <person name="Poyet M."/>
            <person name="Groussin M."/>
            <person name="Gibbons S.M."/>
            <person name="Avila-Pacheco J."/>
            <person name="Jiang X."/>
            <person name="Kearney S.M."/>
            <person name="Perrotta A.R."/>
            <person name="Berdy B."/>
            <person name="Zhao S."/>
            <person name="Lieberman T.D."/>
            <person name="Swanson P.K."/>
            <person name="Smith M."/>
            <person name="Roesemann S."/>
            <person name="Alexander J.E."/>
            <person name="Rich S.A."/>
            <person name="Livny J."/>
            <person name="Vlamakis H."/>
            <person name="Clish C."/>
            <person name="Bullock K."/>
            <person name="Deik A."/>
            <person name="Scott J."/>
            <person name="Pierce K.A."/>
            <person name="Xavier R.J."/>
            <person name="Alm E.J."/>
        </authorList>
    </citation>
    <scope>NUCLEOTIDE SEQUENCE [LARGE SCALE GENOMIC DNA]</scope>
    <source>
        <strain evidence="15 17">BIOML-A4</strain>
        <strain evidence="16 18">BIOML-A5</strain>
    </source>
</reference>
<evidence type="ECO:0000256" key="6">
    <source>
        <dbReference type="ARBA" id="ARBA00022679"/>
    </source>
</evidence>
<organism evidence="15 17">
    <name type="scientific">Holdemania massiliensis</name>
    <dbReference type="NCBI Taxonomy" id="1468449"/>
    <lineage>
        <taxon>Bacteria</taxon>
        <taxon>Bacillati</taxon>
        <taxon>Bacillota</taxon>
        <taxon>Erysipelotrichia</taxon>
        <taxon>Erysipelotrichales</taxon>
        <taxon>Erysipelotrichaceae</taxon>
        <taxon>Holdemania</taxon>
    </lineage>
</organism>
<dbReference type="PROSITE" id="PS50885">
    <property type="entry name" value="HAMP"/>
    <property type="match status" value="1"/>
</dbReference>
<dbReference type="OrthoDB" id="138378at2"/>
<dbReference type="InterPro" id="IPR033479">
    <property type="entry name" value="dCache_1"/>
</dbReference>
<keyword evidence="9 12" id="KW-1133">Transmembrane helix</keyword>
<dbReference type="GO" id="GO:0005886">
    <property type="term" value="C:plasma membrane"/>
    <property type="evidence" value="ECO:0007669"/>
    <property type="project" value="UniProtKB-SubCell"/>
</dbReference>
<dbReference type="CDD" id="cd12914">
    <property type="entry name" value="PDC1_DGC_like"/>
    <property type="match status" value="1"/>
</dbReference>
<evidence type="ECO:0000256" key="12">
    <source>
        <dbReference type="SAM" id="Phobius"/>
    </source>
</evidence>
<dbReference type="Gene3D" id="3.30.450.20">
    <property type="entry name" value="PAS domain"/>
    <property type="match status" value="1"/>
</dbReference>
<comment type="subcellular location">
    <subcellularLocation>
        <location evidence="2">Cell membrane</location>
        <topology evidence="2">Multi-pass membrane protein</topology>
    </subcellularLocation>
</comment>
<accession>A0A6N7S4M2</accession>
<evidence type="ECO:0000256" key="2">
    <source>
        <dbReference type="ARBA" id="ARBA00004651"/>
    </source>
</evidence>
<dbReference type="Gene3D" id="3.30.565.10">
    <property type="entry name" value="Histidine kinase-like ATPase, C-terminal domain"/>
    <property type="match status" value="1"/>
</dbReference>
<dbReference type="InterPro" id="IPR003594">
    <property type="entry name" value="HATPase_dom"/>
</dbReference>
<dbReference type="Gene3D" id="6.10.340.10">
    <property type="match status" value="1"/>
</dbReference>
<evidence type="ECO:0000256" key="9">
    <source>
        <dbReference type="ARBA" id="ARBA00022989"/>
    </source>
</evidence>
<evidence type="ECO:0000256" key="5">
    <source>
        <dbReference type="ARBA" id="ARBA00022553"/>
    </source>
</evidence>
<dbReference type="EMBL" id="WKPJ01000004">
    <property type="protein sequence ID" value="MSA88632.1"/>
    <property type="molecule type" value="Genomic_DNA"/>
</dbReference>
<dbReference type="SMART" id="SM00304">
    <property type="entry name" value="HAMP"/>
    <property type="match status" value="1"/>
</dbReference>
<evidence type="ECO:0000256" key="3">
    <source>
        <dbReference type="ARBA" id="ARBA00012438"/>
    </source>
</evidence>
<sequence length="571" mass="64977">MTLRTKLCWSFLACILIVFLPILTITETQLRPASEKQTLQQTRQLVNAKAAEVGSWLNQRISEIRIIHEFPGTQSLDFDQLRPYLSSLNEVLRQQYGNPEEAFAVGGLDGQGWINDKLTIDVHQRPYFIEAMATDQEYVISKPVISKSDAKPIFLICYPIRNENNEKIGFINGSVNLDKFTDILSSVSIYDGFSWIMNREGLAYTAAPEVFDEIQLTDDDLQTLAGQAEVTGYLKLDSDRSDTIFYASVPYAPGWLYCVQVSDAKLFSSFDQVVGMMIGFAFFLLICAALLAWRLSNSITAPLKRLEQSVLAVANGNLNTVFRNSGSDEIVRLGRSFNEMVTQLRQLINQVVSVQQQKRKAELRALQAQINPHFLYNTLDTIQWKALEHDAGEVSDMIWQLSQMFRIALNDGRELIPVADEIRHVESYLTLQKMRLPDQFAYTLNVEPGCSEILIPKLILQPLVENCLVHGLDRKRKDGQIAIEIRRQGELIVLSVQDNGKGLDPQRLQRLMQELASHQESDHYGLYNINERLYLTYRDQYRLTLESPLGKGFRITLTFPAEEENTCFASL</sequence>
<dbReference type="InterPro" id="IPR003660">
    <property type="entry name" value="HAMP_dom"/>
</dbReference>
<dbReference type="RefSeq" id="WP_154238141.1">
    <property type="nucleotide sequence ID" value="NZ_CALJPI010000240.1"/>
</dbReference>
<dbReference type="SUPFAM" id="SSF103190">
    <property type="entry name" value="Sensory domain-like"/>
    <property type="match status" value="1"/>
</dbReference>
<dbReference type="InterPro" id="IPR010559">
    <property type="entry name" value="Sig_transdc_His_kin_internal"/>
</dbReference>
<keyword evidence="10" id="KW-0902">Two-component regulatory system</keyword>
<dbReference type="InterPro" id="IPR050640">
    <property type="entry name" value="Bact_2-comp_sensor_kinase"/>
</dbReference>
<keyword evidence="8" id="KW-0418">Kinase</keyword>
<dbReference type="Pfam" id="PF00672">
    <property type="entry name" value="HAMP"/>
    <property type="match status" value="1"/>
</dbReference>
<comment type="catalytic activity">
    <reaction evidence="1">
        <text>ATP + protein L-histidine = ADP + protein N-phospho-L-histidine.</text>
        <dbReference type="EC" id="2.7.13.3"/>
    </reaction>
</comment>
<dbReference type="InterPro" id="IPR036890">
    <property type="entry name" value="HATPase_C_sf"/>
</dbReference>
<evidence type="ECO:0000256" key="1">
    <source>
        <dbReference type="ARBA" id="ARBA00000085"/>
    </source>
</evidence>
<evidence type="ECO:0000256" key="7">
    <source>
        <dbReference type="ARBA" id="ARBA00022692"/>
    </source>
</evidence>
<dbReference type="EMBL" id="WKPI01000003">
    <property type="protein sequence ID" value="MSC32179.1"/>
    <property type="molecule type" value="Genomic_DNA"/>
</dbReference>
<dbReference type="PANTHER" id="PTHR34220:SF7">
    <property type="entry name" value="SENSOR HISTIDINE KINASE YPDA"/>
    <property type="match status" value="1"/>
</dbReference>
<name>A0A6N7S4M2_9FIRM</name>
<dbReference type="PROSITE" id="PS50109">
    <property type="entry name" value="HIS_KIN"/>
    <property type="match status" value="1"/>
</dbReference>
<dbReference type="AlphaFoldDB" id="A0A6N7S4M2"/>
<keyword evidence="5" id="KW-0597">Phosphoprotein</keyword>
<gene>
    <name evidence="16" type="ORF">GKD88_03495</name>
    <name evidence="15" type="ORF">GKE08_04765</name>
</gene>
<evidence type="ECO:0000313" key="16">
    <source>
        <dbReference type="EMBL" id="MSC32179.1"/>
    </source>
</evidence>
<evidence type="ECO:0000256" key="10">
    <source>
        <dbReference type="ARBA" id="ARBA00023012"/>
    </source>
</evidence>
<dbReference type="Proteomes" id="UP000480929">
    <property type="component" value="Unassembled WGS sequence"/>
</dbReference>
<proteinExistence type="predicted"/>
<feature type="domain" description="HAMP" evidence="14">
    <location>
        <begin position="297"/>
        <end position="349"/>
    </location>
</feature>
<evidence type="ECO:0000313" key="15">
    <source>
        <dbReference type="EMBL" id="MSA88632.1"/>
    </source>
</evidence>
<feature type="transmembrane region" description="Helical" evidence="12">
    <location>
        <begin position="273"/>
        <end position="295"/>
    </location>
</feature>
<evidence type="ECO:0000256" key="11">
    <source>
        <dbReference type="ARBA" id="ARBA00023136"/>
    </source>
</evidence>
<evidence type="ECO:0000313" key="17">
    <source>
        <dbReference type="Proteomes" id="UP000433575"/>
    </source>
</evidence>
<keyword evidence="18" id="KW-1185">Reference proteome</keyword>
<dbReference type="Proteomes" id="UP000433575">
    <property type="component" value="Unassembled WGS sequence"/>
</dbReference>
<dbReference type="Pfam" id="PF06580">
    <property type="entry name" value="His_kinase"/>
    <property type="match status" value="1"/>
</dbReference>
<dbReference type="PANTHER" id="PTHR34220">
    <property type="entry name" value="SENSOR HISTIDINE KINASE YPDA"/>
    <property type="match status" value="1"/>
</dbReference>
<dbReference type="SUPFAM" id="SSF158472">
    <property type="entry name" value="HAMP domain-like"/>
    <property type="match status" value="1"/>
</dbReference>